<evidence type="ECO:0000313" key="1">
    <source>
        <dbReference type="EMBL" id="MFK9093522.1"/>
    </source>
</evidence>
<dbReference type="RefSeq" id="WP_406582033.1">
    <property type="nucleotide sequence ID" value="NZ_JBJHQH010000015.1"/>
</dbReference>
<evidence type="ECO:0000313" key="2">
    <source>
        <dbReference type="Proteomes" id="UP001623041"/>
    </source>
</evidence>
<protein>
    <submittedName>
        <fullName evidence="1">Uncharacterized protein</fullName>
    </submittedName>
</protein>
<reference evidence="1 2" key="1">
    <citation type="submission" date="2024-11" db="EMBL/GenBank/DDBJ databases">
        <authorList>
            <person name="Lucas J.A."/>
        </authorList>
    </citation>
    <scope>NUCLEOTIDE SEQUENCE [LARGE SCALE GENOMIC DNA]</scope>
    <source>
        <strain evidence="1 2">Z 5.4</strain>
    </source>
</reference>
<gene>
    <name evidence="1" type="ORF">ACJEBI_18820</name>
</gene>
<sequence length="190" mass="22290">MSVTAQYPWINLLKVDKLSPVTINTRIRFELVAEGDELLFAWYIYRNGERIDYIPYHEVNVLEWEPSDPGSYYIKAFTRDKEGEQVSMKSAEYKVIDCLKYEDIKNITPSLQSPQHVGATIKWEAIVTGEELQYAWYVFKEGKRVGYMPFSKSKLLEWSPTEKGTYKIKLFVKDLSGNKFSKWSIDYIIQ</sequence>
<accession>A0ABW8RLU3</accession>
<comment type="caution">
    <text evidence="1">The sequence shown here is derived from an EMBL/GenBank/DDBJ whole genome shotgun (WGS) entry which is preliminary data.</text>
</comment>
<keyword evidence="2" id="KW-1185">Reference proteome</keyword>
<organism evidence="1 2">
    <name type="scientific">Bacillus salipaludis</name>
    <dbReference type="NCBI Taxonomy" id="2547811"/>
    <lineage>
        <taxon>Bacteria</taxon>
        <taxon>Bacillati</taxon>
        <taxon>Bacillota</taxon>
        <taxon>Bacilli</taxon>
        <taxon>Bacillales</taxon>
        <taxon>Bacillaceae</taxon>
        <taxon>Bacillus</taxon>
    </lineage>
</organism>
<dbReference type="Proteomes" id="UP001623041">
    <property type="component" value="Unassembled WGS sequence"/>
</dbReference>
<dbReference type="EMBL" id="JBJHQH010000015">
    <property type="protein sequence ID" value="MFK9093522.1"/>
    <property type="molecule type" value="Genomic_DNA"/>
</dbReference>
<name>A0ABW8RLU3_9BACI</name>
<proteinExistence type="predicted"/>